<evidence type="ECO:0000313" key="7">
    <source>
        <dbReference type="Proteomes" id="UP001190700"/>
    </source>
</evidence>
<keyword evidence="1" id="KW-0808">Transferase</keyword>
<keyword evidence="3" id="KW-0675">Receptor</keyword>
<dbReference type="SUPFAM" id="SSF55781">
    <property type="entry name" value="GAF domain-like"/>
    <property type="match status" value="1"/>
</dbReference>
<dbReference type="SUPFAM" id="SSF55874">
    <property type="entry name" value="ATPase domain of HSP90 chaperone/DNA topoisomerase II/histidine kinase"/>
    <property type="match status" value="1"/>
</dbReference>
<feature type="modified residue" description="4-aspartylphosphate" evidence="4">
    <location>
        <position position="724"/>
    </location>
</feature>
<dbReference type="Gene3D" id="3.30.565.10">
    <property type="entry name" value="Histidine kinase-like ATPase, C-terminal domain"/>
    <property type="match status" value="1"/>
</dbReference>
<dbReference type="Gene3D" id="3.30.450.20">
    <property type="entry name" value="PAS domain"/>
    <property type="match status" value="1"/>
</dbReference>
<dbReference type="Proteomes" id="UP001190700">
    <property type="component" value="Unassembled WGS sequence"/>
</dbReference>
<feature type="domain" description="Response regulatory" evidence="5">
    <location>
        <begin position="673"/>
        <end position="788"/>
    </location>
</feature>
<dbReference type="InterPro" id="IPR029016">
    <property type="entry name" value="GAF-like_dom_sf"/>
</dbReference>
<evidence type="ECO:0000256" key="3">
    <source>
        <dbReference type="ARBA" id="ARBA00023170"/>
    </source>
</evidence>
<keyword evidence="7" id="KW-1185">Reference proteome</keyword>
<sequence>MNSGTNTPSIRLPDEVPTLFTACTKAGSLKSPKDFDRCGTNSANDTNDLSETVNKKVTAPETPSTYSYKDGTAVNDSPEQYEEARLRTLEAYRILDTPLDLRFEQITELAALDFKVPICLISLVDRHRQWFKSSRGLAHDCTDRSVSFCAHALDPQTGKLLLVLDASKDERFVNNDLVVNKPGIRFYAGTVLENSATGHRLGTLCVIDTKPWNSFDEEHRRRLQILADMCMRELEYHKHQQISMKLFNTSMQGNLILLKALNLCDDALVLCKIDSENNLCIVRTNLGWEMLTGYTSDESVSKDLVSILRGKGTNQRDVDIIRAAVDRRVSTQLNHTCYRKNLDIFCNNLKISFTDTDADDVARRTDDWPIPAGSSTRSKNFDHTGDSQEVQAICVMRDATESMRQCREDQAHKHAEAKAISRLLHDLKTPMSVAASVADSVIDALRIRDVEREDLSENVALLRTVARIASDRVSAHSVHKESVMQYTHTNCVATAIGCTIDLYKPLFSKLDDVRFDQKNYIPLNVVGLIPQDVIRRNLENLISNAIQFTYKGYVIVAYSLLRNILTIQVIDTGKGIPALKKKDIFSGTQLQYTSGGIGIGLQSVMHLSNSVRCFDNPEDHGSVFEFTVEVKTATDRDADPLLAMRPEAAETVSDDGAHANALNTRSLLKDEIRILLVEDDKIQLAIYKSRITRTFPNRKLVAACNGLEGLEMIRQHDFDVIISDFNMPVMDGASMFIHATSEKELTSTLCVLMSADSQEAIPDVPGVHKIDKSTFKPDQLLKSFFRNGRLEGFILTNCGIMKRKERAERAKGLNETKGDSA</sequence>
<dbReference type="SMART" id="SM00065">
    <property type="entry name" value="GAF"/>
    <property type="match status" value="1"/>
</dbReference>
<dbReference type="Pfam" id="PF00072">
    <property type="entry name" value="Response_reg"/>
    <property type="match status" value="1"/>
</dbReference>
<dbReference type="GO" id="GO:0004672">
    <property type="term" value="F:protein kinase activity"/>
    <property type="evidence" value="ECO:0007669"/>
    <property type="project" value="UniProtKB-ARBA"/>
</dbReference>
<dbReference type="InterPro" id="IPR003018">
    <property type="entry name" value="GAF"/>
</dbReference>
<gene>
    <name evidence="6" type="ORF">CYMTET_43073</name>
</gene>
<evidence type="ECO:0000256" key="4">
    <source>
        <dbReference type="PROSITE-ProRule" id="PRU00169"/>
    </source>
</evidence>
<dbReference type="InterPro" id="IPR001789">
    <property type="entry name" value="Sig_transdc_resp-reg_receiver"/>
</dbReference>
<dbReference type="AlphaFoldDB" id="A0AAE0C4J0"/>
<evidence type="ECO:0000256" key="2">
    <source>
        <dbReference type="ARBA" id="ARBA00022777"/>
    </source>
</evidence>
<dbReference type="PROSITE" id="PS50110">
    <property type="entry name" value="RESPONSE_REGULATORY"/>
    <property type="match status" value="1"/>
</dbReference>
<dbReference type="PANTHER" id="PTHR43102">
    <property type="entry name" value="SLR1143 PROTEIN"/>
    <property type="match status" value="1"/>
</dbReference>
<dbReference type="GO" id="GO:0000160">
    <property type="term" value="P:phosphorelay signal transduction system"/>
    <property type="evidence" value="ECO:0007669"/>
    <property type="project" value="InterPro"/>
</dbReference>
<name>A0AAE0C4J0_9CHLO</name>
<dbReference type="SMART" id="SM00448">
    <property type="entry name" value="REC"/>
    <property type="match status" value="1"/>
</dbReference>
<keyword evidence="2" id="KW-0418">Kinase</keyword>
<organism evidence="6 7">
    <name type="scientific">Cymbomonas tetramitiformis</name>
    <dbReference type="NCBI Taxonomy" id="36881"/>
    <lineage>
        <taxon>Eukaryota</taxon>
        <taxon>Viridiplantae</taxon>
        <taxon>Chlorophyta</taxon>
        <taxon>Pyramimonadophyceae</taxon>
        <taxon>Pyramimonadales</taxon>
        <taxon>Pyramimonadaceae</taxon>
        <taxon>Cymbomonas</taxon>
    </lineage>
</organism>
<accession>A0AAE0C4J0</accession>
<reference evidence="6 7" key="1">
    <citation type="journal article" date="2015" name="Genome Biol. Evol.">
        <title>Comparative Genomics of a Bacterivorous Green Alga Reveals Evolutionary Causalities and Consequences of Phago-Mixotrophic Mode of Nutrition.</title>
        <authorList>
            <person name="Burns J.A."/>
            <person name="Paasch A."/>
            <person name="Narechania A."/>
            <person name="Kim E."/>
        </authorList>
    </citation>
    <scope>NUCLEOTIDE SEQUENCE [LARGE SCALE GENOMIC DNA]</scope>
    <source>
        <strain evidence="6 7">PLY_AMNH</strain>
    </source>
</reference>
<comment type="caution">
    <text evidence="6">The sequence shown here is derived from an EMBL/GenBank/DDBJ whole genome shotgun (WGS) entry which is preliminary data.</text>
</comment>
<evidence type="ECO:0000259" key="5">
    <source>
        <dbReference type="PROSITE" id="PS50110"/>
    </source>
</evidence>
<dbReference type="InterPro" id="IPR011006">
    <property type="entry name" value="CheY-like_superfamily"/>
</dbReference>
<evidence type="ECO:0000256" key="1">
    <source>
        <dbReference type="ARBA" id="ARBA00022679"/>
    </source>
</evidence>
<proteinExistence type="predicted"/>
<dbReference type="PANTHER" id="PTHR43102:SF2">
    <property type="entry name" value="GAF DOMAIN-CONTAINING PROTEIN"/>
    <property type="match status" value="1"/>
</dbReference>
<keyword evidence="4" id="KW-0597">Phosphoprotein</keyword>
<evidence type="ECO:0000313" key="6">
    <source>
        <dbReference type="EMBL" id="KAK3247430.1"/>
    </source>
</evidence>
<dbReference type="EMBL" id="LGRX02028988">
    <property type="protein sequence ID" value="KAK3247430.1"/>
    <property type="molecule type" value="Genomic_DNA"/>
</dbReference>
<dbReference type="Gene3D" id="3.40.50.2300">
    <property type="match status" value="1"/>
</dbReference>
<dbReference type="InterPro" id="IPR036890">
    <property type="entry name" value="HATPase_C_sf"/>
</dbReference>
<dbReference type="SUPFAM" id="SSF52172">
    <property type="entry name" value="CheY-like"/>
    <property type="match status" value="1"/>
</dbReference>
<dbReference type="InterPro" id="IPR003594">
    <property type="entry name" value="HATPase_dom"/>
</dbReference>
<dbReference type="Gene3D" id="3.30.450.40">
    <property type="match status" value="1"/>
</dbReference>
<dbReference type="Pfam" id="PF02518">
    <property type="entry name" value="HATPase_c"/>
    <property type="match status" value="1"/>
</dbReference>
<dbReference type="SMART" id="SM00387">
    <property type="entry name" value="HATPase_c"/>
    <property type="match status" value="1"/>
</dbReference>
<protein>
    <recommendedName>
        <fullName evidence="5">Response regulatory domain-containing protein</fullName>
    </recommendedName>
</protein>